<dbReference type="EMBL" id="JANBVO010000034">
    <property type="protein sequence ID" value="KAJ9137524.1"/>
    <property type="molecule type" value="Genomic_DNA"/>
</dbReference>
<keyword evidence="5" id="KW-0336">GPI-anchor</keyword>
<evidence type="ECO:0000256" key="1">
    <source>
        <dbReference type="ARBA" id="ARBA00004589"/>
    </source>
</evidence>
<evidence type="ECO:0000259" key="11">
    <source>
        <dbReference type="PROSITE" id="PS52012"/>
    </source>
</evidence>
<keyword evidence="5" id="KW-0325">Glycoprotein</keyword>
<organism evidence="12 13">
    <name type="scientific">Pleurostoma richardsiae</name>
    <dbReference type="NCBI Taxonomy" id="41990"/>
    <lineage>
        <taxon>Eukaryota</taxon>
        <taxon>Fungi</taxon>
        <taxon>Dikarya</taxon>
        <taxon>Ascomycota</taxon>
        <taxon>Pezizomycotina</taxon>
        <taxon>Sordariomycetes</taxon>
        <taxon>Sordariomycetidae</taxon>
        <taxon>Calosphaeriales</taxon>
        <taxon>Pleurostomataceae</taxon>
        <taxon>Pleurostoma</taxon>
    </lineage>
</organism>
<keyword evidence="9" id="KW-0408">Iron</keyword>
<keyword evidence="9" id="KW-0479">Metal-binding</keyword>
<keyword evidence="5" id="KW-0472">Membrane</keyword>
<keyword evidence="7 9" id="KW-1015">Disulfide bond</keyword>
<keyword evidence="9" id="KW-0349">Heme</keyword>
<comment type="similarity">
    <text evidence="3">Belongs to the RBT5 family.</text>
</comment>
<feature type="chain" id="PRO_5041217432" description="CFEM domain-containing protein" evidence="10">
    <location>
        <begin position="19"/>
        <end position="252"/>
    </location>
</feature>
<accession>A0AA38VKH9</accession>
<reference evidence="12" key="1">
    <citation type="submission" date="2022-07" db="EMBL/GenBank/DDBJ databases">
        <title>Fungi with potential for degradation of polypropylene.</title>
        <authorList>
            <person name="Gostincar C."/>
        </authorList>
    </citation>
    <scope>NUCLEOTIDE SEQUENCE</scope>
    <source>
        <strain evidence="12">EXF-13308</strain>
    </source>
</reference>
<evidence type="ECO:0000256" key="4">
    <source>
        <dbReference type="ARBA" id="ARBA00022525"/>
    </source>
</evidence>
<evidence type="ECO:0000256" key="9">
    <source>
        <dbReference type="PROSITE-ProRule" id="PRU01356"/>
    </source>
</evidence>
<evidence type="ECO:0000256" key="3">
    <source>
        <dbReference type="ARBA" id="ARBA00010031"/>
    </source>
</evidence>
<evidence type="ECO:0000256" key="2">
    <source>
        <dbReference type="ARBA" id="ARBA00004613"/>
    </source>
</evidence>
<dbReference type="GO" id="GO:0098552">
    <property type="term" value="C:side of membrane"/>
    <property type="evidence" value="ECO:0007669"/>
    <property type="project" value="UniProtKB-KW"/>
</dbReference>
<keyword evidence="4" id="KW-0964">Secreted</keyword>
<comment type="caution">
    <text evidence="9">Lacks conserved residue(s) required for the propagation of feature annotation.</text>
</comment>
<feature type="signal peptide" evidence="10">
    <location>
        <begin position="1"/>
        <end position="18"/>
    </location>
</feature>
<feature type="binding site" description="axial binding residue" evidence="9">
    <location>
        <position position="125"/>
    </location>
    <ligand>
        <name>heme</name>
        <dbReference type="ChEBI" id="CHEBI:30413"/>
    </ligand>
    <ligandPart>
        <name>Fe</name>
        <dbReference type="ChEBI" id="CHEBI:18248"/>
    </ligandPart>
</feature>
<gene>
    <name evidence="12" type="ORF">NKR23_g9119</name>
</gene>
<evidence type="ECO:0000256" key="6">
    <source>
        <dbReference type="ARBA" id="ARBA00022729"/>
    </source>
</evidence>
<evidence type="ECO:0000313" key="13">
    <source>
        <dbReference type="Proteomes" id="UP001174694"/>
    </source>
</evidence>
<dbReference type="GO" id="GO:0046872">
    <property type="term" value="F:metal ion binding"/>
    <property type="evidence" value="ECO:0007669"/>
    <property type="project" value="UniProtKB-UniRule"/>
</dbReference>
<dbReference type="PROSITE" id="PS52012">
    <property type="entry name" value="CFEM"/>
    <property type="match status" value="1"/>
</dbReference>
<feature type="domain" description="CFEM" evidence="11">
    <location>
        <begin position="79"/>
        <end position="191"/>
    </location>
</feature>
<dbReference type="InterPro" id="IPR008427">
    <property type="entry name" value="Extracellular_membr_CFEM_dom"/>
</dbReference>
<comment type="caution">
    <text evidence="12">The sequence shown here is derived from an EMBL/GenBank/DDBJ whole genome shotgun (WGS) entry which is preliminary data.</text>
</comment>
<protein>
    <recommendedName>
        <fullName evidence="11">CFEM domain-containing protein</fullName>
    </recommendedName>
</protein>
<evidence type="ECO:0000256" key="10">
    <source>
        <dbReference type="SAM" id="SignalP"/>
    </source>
</evidence>
<sequence length="252" mass="23965">MKFSTGVLVLGGLVLANADCIPDCESTAASSLGCDVSDLSGCFCLDDFATAAKACLYQNSDCGKTYVAEFYESVNSACASVSATSDAGAATTTSAAAAATSAASGDCVATCESTAASSLGCDASDLAGCFCLADFATQAKACLYSSGCNSDVSTFYEAYNSACADVSVSSAAATSAAVTSAAATSGTAATTAPATTLTATTAAVTSVATASSVVASNGTATATSVVTAGANAYGAPFGVAALAACAGVAALY</sequence>
<name>A0AA38VKH9_9PEZI</name>
<evidence type="ECO:0000256" key="8">
    <source>
        <dbReference type="ARBA" id="ARBA00023288"/>
    </source>
</evidence>
<evidence type="ECO:0000313" key="12">
    <source>
        <dbReference type="EMBL" id="KAJ9137524.1"/>
    </source>
</evidence>
<proteinExistence type="inferred from homology"/>
<dbReference type="Proteomes" id="UP001174694">
    <property type="component" value="Unassembled WGS sequence"/>
</dbReference>
<evidence type="ECO:0000256" key="5">
    <source>
        <dbReference type="ARBA" id="ARBA00022622"/>
    </source>
</evidence>
<keyword evidence="8" id="KW-0449">Lipoprotein</keyword>
<comment type="subcellular location">
    <subcellularLocation>
        <location evidence="1">Membrane</location>
        <topology evidence="1">Lipid-anchor</topology>
        <topology evidence="1">GPI-anchor</topology>
    </subcellularLocation>
    <subcellularLocation>
        <location evidence="2">Secreted</location>
    </subcellularLocation>
</comment>
<dbReference type="GO" id="GO:0005576">
    <property type="term" value="C:extracellular region"/>
    <property type="evidence" value="ECO:0007669"/>
    <property type="project" value="UniProtKB-SubCell"/>
</dbReference>
<keyword evidence="6 10" id="KW-0732">Signal</keyword>
<feature type="disulfide bond" evidence="9">
    <location>
        <begin position="111"/>
        <end position="142"/>
    </location>
</feature>
<evidence type="ECO:0000256" key="7">
    <source>
        <dbReference type="ARBA" id="ARBA00023157"/>
    </source>
</evidence>
<keyword evidence="13" id="KW-1185">Reference proteome</keyword>
<dbReference type="AlphaFoldDB" id="A0AA38VKH9"/>